<evidence type="ECO:0000259" key="1">
    <source>
        <dbReference type="Pfam" id="PF00149"/>
    </source>
</evidence>
<keyword evidence="2" id="KW-0540">Nuclease</keyword>
<dbReference type="GO" id="GO:0016874">
    <property type="term" value="F:ligase activity"/>
    <property type="evidence" value="ECO:0007669"/>
    <property type="project" value="UniProtKB-KW"/>
</dbReference>
<protein>
    <submittedName>
        <fullName evidence="2">Ligase-associated DNA damage response endonuclease PdeM</fullName>
        <ecNumber evidence="2">3.1.-.-</ecNumber>
    </submittedName>
</protein>
<dbReference type="NCBIfam" id="TIGR04123">
    <property type="entry name" value="P_estr_lig_assc"/>
    <property type="match status" value="1"/>
</dbReference>
<dbReference type="AlphaFoldDB" id="A0A7H0VA64"/>
<dbReference type="GO" id="GO:0004519">
    <property type="term" value="F:endonuclease activity"/>
    <property type="evidence" value="ECO:0007669"/>
    <property type="project" value="UniProtKB-KW"/>
</dbReference>
<gene>
    <name evidence="2" type="primary">pdeM</name>
    <name evidence="2" type="ORF">H4K34_09450</name>
</gene>
<keyword evidence="2" id="KW-0378">Hydrolase</keyword>
<feature type="domain" description="Calcineurin-like phosphoesterase" evidence="1">
    <location>
        <begin position="28"/>
        <end position="154"/>
    </location>
</feature>
<keyword evidence="2" id="KW-0255">Endonuclease</keyword>
<dbReference type="Gene3D" id="3.60.21.10">
    <property type="match status" value="1"/>
</dbReference>
<sequence length="213" mass="24753">MKELISISGEELWLLPERAIYWPDQRRLFIADTHFGKISHFRKNGIKLPEEAAKENLLRLERLLYATQAKEVYFLGDLFHSELNQEWLGFKQVIALFPSTEFHLIGGNHDILDEMSYYRARLKYHPEGLKLGPFFLSHEPLEEFEGYNLCGHIHPGVRLKGAGRQSLRLACYFFSPNQGILPAFGEFTGTFNLKVKKEDRVFVIAENRVIQIN</sequence>
<dbReference type="InterPro" id="IPR024173">
    <property type="entry name" value="Pesterase_MJ0037-like"/>
</dbReference>
<keyword evidence="3" id="KW-1185">Reference proteome</keyword>
<dbReference type="RefSeq" id="WP_210757178.1">
    <property type="nucleotide sequence ID" value="NZ_CP060139.1"/>
</dbReference>
<dbReference type="InterPro" id="IPR029052">
    <property type="entry name" value="Metallo-depent_PP-like"/>
</dbReference>
<dbReference type="EC" id="3.1.-.-" evidence="2"/>
<dbReference type="InterPro" id="IPR004843">
    <property type="entry name" value="Calcineurin-like_PHP"/>
</dbReference>
<dbReference type="Pfam" id="PF00149">
    <property type="entry name" value="Metallophos"/>
    <property type="match status" value="1"/>
</dbReference>
<accession>A0A7H0VA64</accession>
<name>A0A7H0VA64_9FLAO</name>
<dbReference type="InterPro" id="IPR026336">
    <property type="entry name" value="PdeM-like"/>
</dbReference>
<evidence type="ECO:0000313" key="2">
    <source>
        <dbReference type="EMBL" id="QNR22612.1"/>
    </source>
</evidence>
<dbReference type="PANTHER" id="PTHR39323:SF1">
    <property type="entry name" value="BLR1149 PROTEIN"/>
    <property type="match status" value="1"/>
</dbReference>
<evidence type="ECO:0000313" key="3">
    <source>
        <dbReference type="Proteomes" id="UP000516305"/>
    </source>
</evidence>
<dbReference type="KEGG" id="chyd:H4K34_09450"/>
<dbReference type="GO" id="GO:0016787">
    <property type="term" value="F:hydrolase activity"/>
    <property type="evidence" value="ECO:0007669"/>
    <property type="project" value="UniProtKB-KW"/>
</dbReference>
<proteinExistence type="predicted"/>
<organism evidence="2 3">
    <name type="scientific">Croceimicrobium hydrocarbonivorans</name>
    <dbReference type="NCBI Taxonomy" id="2761580"/>
    <lineage>
        <taxon>Bacteria</taxon>
        <taxon>Pseudomonadati</taxon>
        <taxon>Bacteroidota</taxon>
        <taxon>Flavobacteriia</taxon>
        <taxon>Flavobacteriales</taxon>
        <taxon>Owenweeksiaceae</taxon>
        <taxon>Croceimicrobium</taxon>
    </lineage>
</organism>
<reference evidence="2 3" key="1">
    <citation type="submission" date="2020-08" db="EMBL/GenBank/DDBJ databases">
        <title>Croceimicrobium hydrocarbonivorans gen. nov., sp. nov., a novel marine bacterium isolated from a bacterial consortium that degrades polyethylene terephthalate.</title>
        <authorList>
            <person name="Liu R."/>
        </authorList>
    </citation>
    <scope>NUCLEOTIDE SEQUENCE [LARGE SCALE GENOMIC DNA]</scope>
    <source>
        <strain evidence="2 3">A20-9</strain>
    </source>
</reference>
<dbReference type="Proteomes" id="UP000516305">
    <property type="component" value="Chromosome"/>
</dbReference>
<dbReference type="PANTHER" id="PTHR39323">
    <property type="entry name" value="BLR1149 PROTEIN"/>
    <property type="match status" value="1"/>
</dbReference>
<dbReference type="SUPFAM" id="SSF56300">
    <property type="entry name" value="Metallo-dependent phosphatases"/>
    <property type="match status" value="1"/>
</dbReference>
<keyword evidence="2" id="KW-0436">Ligase</keyword>
<dbReference type="PIRSF" id="PIRSF000887">
    <property type="entry name" value="Pesterase_MJ0037"/>
    <property type="match status" value="1"/>
</dbReference>
<dbReference type="EMBL" id="CP060139">
    <property type="protein sequence ID" value="QNR22612.1"/>
    <property type="molecule type" value="Genomic_DNA"/>
</dbReference>